<protein>
    <submittedName>
        <fullName evidence="1">Uncharacterized protein</fullName>
    </submittedName>
</protein>
<dbReference type="STRING" id="1884261.A0A5C3QVS7"/>
<name>A0A5C3QVS7_9AGAR</name>
<dbReference type="OrthoDB" id="3269050at2759"/>
<dbReference type="Gene3D" id="1.10.510.10">
    <property type="entry name" value="Transferase(Phosphotransferase) domain 1"/>
    <property type="match status" value="1"/>
</dbReference>
<accession>A0A5C3QVS7</accession>
<gene>
    <name evidence="1" type="ORF">BDV98DRAFT_653621</name>
</gene>
<dbReference type="InterPro" id="IPR011009">
    <property type="entry name" value="Kinase-like_dom_sf"/>
</dbReference>
<proteinExistence type="predicted"/>
<dbReference type="Proteomes" id="UP000305067">
    <property type="component" value="Unassembled WGS sequence"/>
</dbReference>
<reference evidence="1 2" key="1">
    <citation type="journal article" date="2019" name="Nat. Ecol. Evol.">
        <title>Megaphylogeny resolves global patterns of mushroom evolution.</title>
        <authorList>
            <person name="Varga T."/>
            <person name="Krizsan K."/>
            <person name="Foldi C."/>
            <person name="Dima B."/>
            <person name="Sanchez-Garcia M."/>
            <person name="Sanchez-Ramirez S."/>
            <person name="Szollosi G.J."/>
            <person name="Szarkandi J.G."/>
            <person name="Papp V."/>
            <person name="Albert L."/>
            <person name="Andreopoulos W."/>
            <person name="Angelini C."/>
            <person name="Antonin V."/>
            <person name="Barry K.W."/>
            <person name="Bougher N.L."/>
            <person name="Buchanan P."/>
            <person name="Buyck B."/>
            <person name="Bense V."/>
            <person name="Catcheside P."/>
            <person name="Chovatia M."/>
            <person name="Cooper J."/>
            <person name="Damon W."/>
            <person name="Desjardin D."/>
            <person name="Finy P."/>
            <person name="Geml J."/>
            <person name="Haridas S."/>
            <person name="Hughes K."/>
            <person name="Justo A."/>
            <person name="Karasinski D."/>
            <person name="Kautmanova I."/>
            <person name="Kiss B."/>
            <person name="Kocsube S."/>
            <person name="Kotiranta H."/>
            <person name="LaButti K.M."/>
            <person name="Lechner B.E."/>
            <person name="Liimatainen K."/>
            <person name="Lipzen A."/>
            <person name="Lukacs Z."/>
            <person name="Mihaltcheva S."/>
            <person name="Morgado L.N."/>
            <person name="Niskanen T."/>
            <person name="Noordeloos M.E."/>
            <person name="Ohm R.A."/>
            <person name="Ortiz-Santana B."/>
            <person name="Ovrebo C."/>
            <person name="Racz N."/>
            <person name="Riley R."/>
            <person name="Savchenko A."/>
            <person name="Shiryaev A."/>
            <person name="Soop K."/>
            <person name="Spirin V."/>
            <person name="Szebenyi C."/>
            <person name="Tomsovsky M."/>
            <person name="Tulloss R.E."/>
            <person name="Uehling J."/>
            <person name="Grigoriev I.V."/>
            <person name="Vagvolgyi C."/>
            <person name="Papp T."/>
            <person name="Martin F.M."/>
            <person name="Miettinen O."/>
            <person name="Hibbett D.S."/>
            <person name="Nagy L.G."/>
        </authorList>
    </citation>
    <scope>NUCLEOTIDE SEQUENCE [LARGE SCALE GENOMIC DNA]</scope>
    <source>
        <strain evidence="1 2">CBS 309.79</strain>
    </source>
</reference>
<evidence type="ECO:0000313" key="1">
    <source>
        <dbReference type="EMBL" id="TFL04900.1"/>
    </source>
</evidence>
<dbReference type="AlphaFoldDB" id="A0A5C3QVS7"/>
<keyword evidence="2" id="KW-1185">Reference proteome</keyword>
<sequence>MRGQKALSSVPLLPLDCAVTRHVFSPALAVVTIGMADCLHKFSVIHSFEPFTLSVVLLAQRNPDATEPSSTRMILKIYDTRYLRDRKETPNMYLTHRPWIADAERTAAETRAAFARGDFTEDPYDNGDALYEDWPPSDNPPAQARRSALWEEHFYRYMLETYHHERRAYQALHDLQGTLIPRFLAEGFFVPPPEDGRSWEPPAIILEYIPSITLGNISSDLLTPALYLPFVEKVDKLHTYGLAHGDLHADNVLLSPADNPTRTLIVDWGNAPFREDIEDPTSDKDWKFQYRMSGDSLRLRHALREKGFDLPEKSFDE</sequence>
<dbReference type="SUPFAM" id="SSF56112">
    <property type="entry name" value="Protein kinase-like (PK-like)"/>
    <property type="match status" value="1"/>
</dbReference>
<organism evidence="1 2">
    <name type="scientific">Pterulicium gracile</name>
    <dbReference type="NCBI Taxonomy" id="1884261"/>
    <lineage>
        <taxon>Eukaryota</taxon>
        <taxon>Fungi</taxon>
        <taxon>Dikarya</taxon>
        <taxon>Basidiomycota</taxon>
        <taxon>Agaricomycotina</taxon>
        <taxon>Agaricomycetes</taxon>
        <taxon>Agaricomycetidae</taxon>
        <taxon>Agaricales</taxon>
        <taxon>Pleurotineae</taxon>
        <taxon>Pterulaceae</taxon>
        <taxon>Pterulicium</taxon>
    </lineage>
</organism>
<evidence type="ECO:0000313" key="2">
    <source>
        <dbReference type="Proteomes" id="UP000305067"/>
    </source>
</evidence>
<dbReference type="EMBL" id="ML178817">
    <property type="protein sequence ID" value="TFL04900.1"/>
    <property type="molecule type" value="Genomic_DNA"/>
</dbReference>